<dbReference type="SUPFAM" id="SSF48264">
    <property type="entry name" value="Cytochrome P450"/>
    <property type="match status" value="1"/>
</dbReference>
<protein>
    <submittedName>
        <fullName evidence="10">Cytochrome P450</fullName>
    </submittedName>
</protein>
<dbReference type="GO" id="GO:0004497">
    <property type="term" value="F:monooxygenase activity"/>
    <property type="evidence" value="ECO:0007669"/>
    <property type="project" value="UniProtKB-KW"/>
</dbReference>
<dbReference type="AlphaFoldDB" id="A0AAD7B3W5"/>
<dbReference type="EMBL" id="JARKIF010000037">
    <property type="protein sequence ID" value="KAJ7609927.1"/>
    <property type="molecule type" value="Genomic_DNA"/>
</dbReference>
<evidence type="ECO:0000256" key="4">
    <source>
        <dbReference type="ARBA" id="ARBA00022617"/>
    </source>
</evidence>
<evidence type="ECO:0000256" key="9">
    <source>
        <dbReference type="PIRSR" id="PIRSR602401-1"/>
    </source>
</evidence>
<keyword evidence="6" id="KW-0560">Oxidoreductase</keyword>
<dbReference type="Gene3D" id="1.10.630.10">
    <property type="entry name" value="Cytochrome P450"/>
    <property type="match status" value="1"/>
</dbReference>
<reference evidence="10" key="1">
    <citation type="submission" date="2023-03" db="EMBL/GenBank/DDBJ databases">
        <title>Massive genome expansion in bonnet fungi (Mycena s.s.) driven by repeated elements and novel gene families across ecological guilds.</title>
        <authorList>
            <consortium name="Lawrence Berkeley National Laboratory"/>
            <person name="Harder C.B."/>
            <person name="Miyauchi S."/>
            <person name="Viragh M."/>
            <person name="Kuo A."/>
            <person name="Thoen E."/>
            <person name="Andreopoulos B."/>
            <person name="Lu D."/>
            <person name="Skrede I."/>
            <person name="Drula E."/>
            <person name="Henrissat B."/>
            <person name="Morin E."/>
            <person name="Kohler A."/>
            <person name="Barry K."/>
            <person name="LaButti K."/>
            <person name="Morin E."/>
            <person name="Salamov A."/>
            <person name="Lipzen A."/>
            <person name="Mereny Z."/>
            <person name="Hegedus B."/>
            <person name="Baldrian P."/>
            <person name="Stursova M."/>
            <person name="Weitz H."/>
            <person name="Taylor A."/>
            <person name="Grigoriev I.V."/>
            <person name="Nagy L.G."/>
            <person name="Martin F."/>
            <person name="Kauserud H."/>
        </authorList>
    </citation>
    <scope>NUCLEOTIDE SEQUENCE</scope>
    <source>
        <strain evidence="10">9284</strain>
    </source>
</reference>
<feature type="non-terminal residue" evidence="10">
    <location>
        <position position="1"/>
    </location>
</feature>
<keyword evidence="5 9" id="KW-0479">Metal-binding</keyword>
<dbReference type="GO" id="GO:0016705">
    <property type="term" value="F:oxidoreductase activity, acting on paired donors, with incorporation or reduction of molecular oxygen"/>
    <property type="evidence" value="ECO:0007669"/>
    <property type="project" value="InterPro"/>
</dbReference>
<comment type="pathway">
    <text evidence="2">Secondary metabolite biosynthesis.</text>
</comment>
<dbReference type="InterPro" id="IPR002401">
    <property type="entry name" value="Cyt_P450_E_grp-I"/>
</dbReference>
<gene>
    <name evidence="10" type="ORF">FB45DRAFT_761669</name>
</gene>
<evidence type="ECO:0000313" key="11">
    <source>
        <dbReference type="Proteomes" id="UP001221142"/>
    </source>
</evidence>
<dbReference type="InterPro" id="IPR036396">
    <property type="entry name" value="Cyt_P450_sf"/>
</dbReference>
<evidence type="ECO:0000256" key="3">
    <source>
        <dbReference type="ARBA" id="ARBA00010617"/>
    </source>
</evidence>
<keyword evidence="7 9" id="KW-0408">Iron</keyword>
<accession>A0AAD7B3W5</accession>
<dbReference type="PRINTS" id="PR00463">
    <property type="entry name" value="EP450I"/>
</dbReference>
<evidence type="ECO:0000256" key="8">
    <source>
        <dbReference type="ARBA" id="ARBA00023033"/>
    </source>
</evidence>
<evidence type="ECO:0000256" key="1">
    <source>
        <dbReference type="ARBA" id="ARBA00001971"/>
    </source>
</evidence>
<organism evidence="10 11">
    <name type="scientific">Roridomyces roridus</name>
    <dbReference type="NCBI Taxonomy" id="1738132"/>
    <lineage>
        <taxon>Eukaryota</taxon>
        <taxon>Fungi</taxon>
        <taxon>Dikarya</taxon>
        <taxon>Basidiomycota</taxon>
        <taxon>Agaricomycotina</taxon>
        <taxon>Agaricomycetes</taxon>
        <taxon>Agaricomycetidae</taxon>
        <taxon>Agaricales</taxon>
        <taxon>Marasmiineae</taxon>
        <taxon>Mycenaceae</taxon>
        <taxon>Roridomyces</taxon>
    </lineage>
</organism>
<comment type="cofactor">
    <cofactor evidence="1 9">
        <name>heme</name>
        <dbReference type="ChEBI" id="CHEBI:30413"/>
    </cofactor>
</comment>
<evidence type="ECO:0000313" key="10">
    <source>
        <dbReference type="EMBL" id="KAJ7609927.1"/>
    </source>
</evidence>
<proteinExistence type="inferred from homology"/>
<dbReference type="GO" id="GO:0020037">
    <property type="term" value="F:heme binding"/>
    <property type="evidence" value="ECO:0007669"/>
    <property type="project" value="InterPro"/>
</dbReference>
<keyword evidence="8" id="KW-0503">Monooxygenase</keyword>
<evidence type="ECO:0000256" key="7">
    <source>
        <dbReference type="ARBA" id="ARBA00023004"/>
    </source>
</evidence>
<sequence length="117" mass="12766">GVPHRLMEDNVYKGMFLPKGSTVFANLRAMSLDERTYSDSPSLLPERFLPKPEGRGEPHFASVYGFGRRICSGQHLADQSLWIAIASILSTCTISNARDAEGKPIVPKAGMSDGVSR</sequence>
<keyword evidence="11" id="KW-1185">Reference proteome</keyword>
<dbReference type="PANTHER" id="PTHR46300">
    <property type="entry name" value="P450, PUTATIVE (EUROFUNG)-RELATED-RELATED"/>
    <property type="match status" value="1"/>
</dbReference>
<dbReference type="Pfam" id="PF00067">
    <property type="entry name" value="p450"/>
    <property type="match status" value="1"/>
</dbReference>
<comment type="similarity">
    <text evidence="3">Belongs to the cytochrome P450 family.</text>
</comment>
<dbReference type="GO" id="GO:0005506">
    <property type="term" value="F:iron ion binding"/>
    <property type="evidence" value="ECO:0007669"/>
    <property type="project" value="InterPro"/>
</dbReference>
<dbReference type="InterPro" id="IPR050364">
    <property type="entry name" value="Cytochrome_P450_fung"/>
</dbReference>
<dbReference type="PANTHER" id="PTHR46300:SF5">
    <property type="entry name" value="CYTOCHROME P450"/>
    <property type="match status" value="1"/>
</dbReference>
<keyword evidence="4 9" id="KW-0349">Heme</keyword>
<evidence type="ECO:0000256" key="5">
    <source>
        <dbReference type="ARBA" id="ARBA00022723"/>
    </source>
</evidence>
<feature type="binding site" description="axial binding residue" evidence="9">
    <location>
        <position position="71"/>
    </location>
    <ligand>
        <name>heme</name>
        <dbReference type="ChEBI" id="CHEBI:30413"/>
    </ligand>
    <ligandPart>
        <name>Fe</name>
        <dbReference type="ChEBI" id="CHEBI:18248"/>
    </ligandPart>
</feature>
<dbReference type="Proteomes" id="UP001221142">
    <property type="component" value="Unassembled WGS sequence"/>
</dbReference>
<name>A0AAD7B3W5_9AGAR</name>
<dbReference type="InterPro" id="IPR001128">
    <property type="entry name" value="Cyt_P450"/>
</dbReference>
<evidence type="ECO:0000256" key="6">
    <source>
        <dbReference type="ARBA" id="ARBA00023002"/>
    </source>
</evidence>
<comment type="caution">
    <text evidence="10">The sequence shown here is derived from an EMBL/GenBank/DDBJ whole genome shotgun (WGS) entry which is preliminary data.</text>
</comment>
<evidence type="ECO:0000256" key="2">
    <source>
        <dbReference type="ARBA" id="ARBA00005179"/>
    </source>
</evidence>